<dbReference type="InterPro" id="IPR029058">
    <property type="entry name" value="AB_hydrolase_fold"/>
</dbReference>
<dbReference type="AlphaFoldDB" id="A0A2M7W1E2"/>
<comment type="caution">
    <text evidence="1">The sequence shown here is derived from an EMBL/GenBank/DDBJ whole genome shotgun (WGS) entry which is preliminary data.</text>
</comment>
<dbReference type="GO" id="GO:0016787">
    <property type="term" value="F:hydrolase activity"/>
    <property type="evidence" value="ECO:0007669"/>
    <property type="project" value="UniProtKB-KW"/>
</dbReference>
<name>A0A2M7W1E2_9BACT</name>
<reference evidence="2" key="1">
    <citation type="submission" date="2017-09" db="EMBL/GenBank/DDBJ databases">
        <title>Depth-based differentiation of microbial function through sediment-hosted aquifers and enrichment of novel symbionts in the deep terrestrial subsurface.</title>
        <authorList>
            <person name="Probst A.J."/>
            <person name="Ladd B."/>
            <person name="Jarett J.K."/>
            <person name="Geller-Mcgrath D.E."/>
            <person name="Sieber C.M.K."/>
            <person name="Emerson J.B."/>
            <person name="Anantharaman K."/>
            <person name="Thomas B.C."/>
            <person name="Malmstrom R."/>
            <person name="Stieglmeier M."/>
            <person name="Klingl A."/>
            <person name="Woyke T."/>
            <person name="Ryan C.M."/>
            <person name="Banfield J.F."/>
        </authorList>
    </citation>
    <scope>NUCLEOTIDE SEQUENCE [LARGE SCALE GENOMIC DNA]</scope>
</reference>
<sequence>MKNAIIIHGAGGTPQDHWYPWLKTELERKGYIVQIPQLPKSEDPRISEWLPVLRKDTKFTKETIVVGHSAGAAILLPLLETLTVKIKQAILVSGYSYATGENGGDGILKLNYDWAKIRGNVNEIIFVNSDNDPWGCTDLQGRRMLDLLGGVQIVMKGQGHMGSNFNKQEYETFPFLSRLVL</sequence>
<keyword evidence="1" id="KW-0378">Hydrolase</keyword>
<protein>
    <submittedName>
        <fullName evidence="1">Alpha/beta hydrolase</fullName>
    </submittedName>
</protein>
<organism evidence="1 2">
    <name type="scientific">Candidatus Dojkabacteria bacterium CG_4_10_14_0_2_um_filter_Dojkabacteria_WS6_41_15</name>
    <dbReference type="NCBI Taxonomy" id="2014249"/>
    <lineage>
        <taxon>Bacteria</taxon>
        <taxon>Candidatus Dojkabacteria</taxon>
    </lineage>
</organism>
<dbReference type="PANTHER" id="PTHR15394:SF3">
    <property type="entry name" value="SERINE HYDROLASE RBBP9"/>
    <property type="match status" value="1"/>
</dbReference>
<dbReference type="SUPFAM" id="SSF53474">
    <property type="entry name" value="alpha/beta-Hydrolases"/>
    <property type="match status" value="1"/>
</dbReference>
<dbReference type="InterPro" id="IPR010662">
    <property type="entry name" value="RBBP9/YdeN"/>
</dbReference>
<dbReference type="Gene3D" id="3.40.50.1820">
    <property type="entry name" value="alpha/beta hydrolase"/>
    <property type="match status" value="1"/>
</dbReference>
<gene>
    <name evidence="1" type="ORF">COX64_03700</name>
</gene>
<proteinExistence type="predicted"/>
<dbReference type="EMBL" id="PFQB01000097">
    <property type="protein sequence ID" value="PJA13084.1"/>
    <property type="molecule type" value="Genomic_DNA"/>
</dbReference>
<dbReference type="Pfam" id="PF06821">
    <property type="entry name" value="Ser_hydrolase"/>
    <property type="match status" value="1"/>
</dbReference>
<dbReference type="PANTHER" id="PTHR15394">
    <property type="entry name" value="SERINE HYDROLASE RBBP9"/>
    <property type="match status" value="1"/>
</dbReference>
<evidence type="ECO:0000313" key="2">
    <source>
        <dbReference type="Proteomes" id="UP000228952"/>
    </source>
</evidence>
<evidence type="ECO:0000313" key="1">
    <source>
        <dbReference type="EMBL" id="PJA13084.1"/>
    </source>
</evidence>
<accession>A0A2M7W1E2</accession>
<dbReference type="Proteomes" id="UP000228952">
    <property type="component" value="Unassembled WGS sequence"/>
</dbReference>